<reference evidence="3" key="1">
    <citation type="submission" date="2016-10" db="EMBL/GenBank/DDBJ databases">
        <authorList>
            <person name="Varghese N."/>
            <person name="Submissions S."/>
        </authorList>
    </citation>
    <scope>NUCLEOTIDE SEQUENCE [LARGE SCALE GENOMIC DNA]</scope>
    <source>
        <strain evidence="3">DSM 15310</strain>
    </source>
</reference>
<keyword evidence="1" id="KW-1133">Transmembrane helix</keyword>
<dbReference type="GO" id="GO:0006508">
    <property type="term" value="P:proteolysis"/>
    <property type="evidence" value="ECO:0007669"/>
    <property type="project" value="InterPro"/>
</dbReference>
<sequence length="398" mass="44304">MKTEADYYALFEAYRAGGLGDAERTALEHRLAADPALAQRLQEFEELTGTLTAYGRRQALRRRLSAIHADMVAEHTPRLDLAKVAEQDERGEQFATGQAPRPMLRISRTEQKLRAFWQGHRATMMVAAAVAVLAVFTTLLGLEMYRTSQQSTSSRYGYTMLRREVERIKRDQRSMNRAITQIDAAAPTERVNPGKFSGTGFALTSDGYLVTSYHVIQGADSLLIENRARQRFRAEPVFTDVAHDLAILQITDKDFTGFGRLPYAFKRGQSDLGEKVYTLGYPREDLVFNDGSLSARSGFEGDTGFYQVSIPVNPGNSGGPLLDDRGNLIGVVSGRQMDVQSAAFATKSSYLMRLVDSLSAAGAGRPYNLPRYNQLGGTTRPQQIRKLQDYVFVVKVYE</sequence>
<dbReference type="RefSeq" id="WP_092767276.1">
    <property type="nucleotide sequence ID" value="NZ_FOHS01000001.1"/>
</dbReference>
<dbReference type="OrthoDB" id="9766361at2"/>
<keyword evidence="1" id="KW-0812">Transmembrane</keyword>
<dbReference type="Proteomes" id="UP000198697">
    <property type="component" value="Unassembled WGS sequence"/>
</dbReference>
<name>A0A1H9YX93_9BACT</name>
<dbReference type="PANTHER" id="PTHR43019:SF23">
    <property type="entry name" value="PROTEASE DO-LIKE 5, CHLOROPLASTIC"/>
    <property type="match status" value="1"/>
</dbReference>
<feature type="transmembrane region" description="Helical" evidence="1">
    <location>
        <begin position="122"/>
        <end position="142"/>
    </location>
</feature>
<gene>
    <name evidence="2" type="ORF">SAMN04487998_0129</name>
</gene>
<evidence type="ECO:0000256" key="1">
    <source>
        <dbReference type="SAM" id="Phobius"/>
    </source>
</evidence>
<dbReference type="InterPro" id="IPR001940">
    <property type="entry name" value="Peptidase_S1C"/>
</dbReference>
<dbReference type="AlphaFoldDB" id="A0A1H9YX93"/>
<evidence type="ECO:0000313" key="2">
    <source>
        <dbReference type="EMBL" id="SES73826.1"/>
    </source>
</evidence>
<protein>
    <submittedName>
        <fullName evidence="2">Trypsin-like peptidase domain-containing protein</fullName>
    </submittedName>
</protein>
<dbReference type="STRING" id="82805.SAMN04487998_0129"/>
<dbReference type="Gene3D" id="2.40.10.10">
    <property type="entry name" value="Trypsin-like serine proteases"/>
    <property type="match status" value="2"/>
</dbReference>
<dbReference type="InterPro" id="IPR009003">
    <property type="entry name" value="Peptidase_S1_PA"/>
</dbReference>
<dbReference type="PANTHER" id="PTHR43019">
    <property type="entry name" value="SERINE ENDOPROTEASE DEGS"/>
    <property type="match status" value="1"/>
</dbReference>
<dbReference type="PRINTS" id="PR00834">
    <property type="entry name" value="PROTEASES2C"/>
</dbReference>
<proteinExistence type="predicted"/>
<keyword evidence="3" id="KW-1185">Reference proteome</keyword>
<dbReference type="Pfam" id="PF13365">
    <property type="entry name" value="Trypsin_2"/>
    <property type="match status" value="1"/>
</dbReference>
<dbReference type="EMBL" id="FOHS01000001">
    <property type="protein sequence ID" value="SES73826.1"/>
    <property type="molecule type" value="Genomic_DNA"/>
</dbReference>
<dbReference type="InterPro" id="IPR043504">
    <property type="entry name" value="Peptidase_S1_PA_chymotrypsin"/>
</dbReference>
<evidence type="ECO:0000313" key="3">
    <source>
        <dbReference type="Proteomes" id="UP000198697"/>
    </source>
</evidence>
<organism evidence="2 3">
    <name type="scientific">Hymenobacter actinosclerus</name>
    <dbReference type="NCBI Taxonomy" id="82805"/>
    <lineage>
        <taxon>Bacteria</taxon>
        <taxon>Pseudomonadati</taxon>
        <taxon>Bacteroidota</taxon>
        <taxon>Cytophagia</taxon>
        <taxon>Cytophagales</taxon>
        <taxon>Hymenobacteraceae</taxon>
        <taxon>Hymenobacter</taxon>
    </lineage>
</organism>
<dbReference type="SUPFAM" id="SSF50494">
    <property type="entry name" value="Trypsin-like serine proteases"/>
    <property type="match status" value="1"/>
</dbReference>
<keyword evidence="1" id="KW-0472">Membrane</keyword>
<accession>A0A1H9YX93</accession>
<dbReference type="GO" id="GO:0004252">
    <property type="term" value="F:serine-type endopeptidase activity"/>
    <property type="evidence" value="ECO:0007669"/>
    <property type="project" value="InterPro"/>
</dbReference>